<dbReference type="PANTHER" id="PTHR33744">
    <property type="entry name" value="CARBOHYDRATE DIACID REGULATOR"/>
    <property type="match status" value="1"/>
</dbReference>
<dbReference type="OrthoDB" id="5243741at2"/>
<feature type="region of interest" description="Disordered" evidence="1">
    <location>
        <begin position="1"/>
        <end position="20"/>
    </location>
</feature>
<keyword evidence="5" id="KW-1185">Reference proteome</keyword>
<gene>
    <name evidence="4" type="ORF">GQ466_17175</name>
</gene>
<organism evidence="4 5">
    <name type="scientific">Actinomadura rayongensis</name>
    <dbReference type="NCBI Taxonomy" id="1429076"/>
    <lineage>
        <taxon>Bacteria</taxon>
        <taxon>Bacillati</taxon>
        <taxon>Actinomycetota</taxon>
        <taxon>Actinomycetes</taxon>
        <taxon>Streptosporangiales</taxon>
        <taxon>Thermomonosporaceae</taxon>
        <taxon>Actinomadura</taxon>
    </lineage>
</organism>
<feature type="region of interest" description="Disordered" evidence="1">
    <location>
        <begin position="401"/>
        <end position="442"/>
    </location>
</feature>
<dbReference type="InterPro" id="IPR058663">
    <property type="entry name" value="PucR-like_N"/>
</dbReference>
<feature type="domain" description="PucR-like N-terminal" evidence="3">
    <location>
        <begin position="27"/>
        <end position="180"/>
    </location>
</feature>
<dbReference type="Pfam" id="PF25906">
    <property type="entry name" value="PucR-like_N"/>
    <property type="match status" value="1"/>
</dbReference>
<proteinExistence type="predicted"/>
<dbReference type="InterPro" id="IPR025736">
    <property type="entry name" value="PucR_C-HTH_dom"/>
</dbReference>
<dbReference type="Gene3D" id="1.10.10.2840">
    <property type="entry name" value="PucR C-terminal helix-turn-helix domain"/>
    <property type="match status" value="1"/>
</dbReference>
<accession>A0A6I4W4Y0</accession>
<dbReference type="PANTHER" id="PTHR33744:SF1">
    <property type="entry name" value="DNA-BINDING TRANSCRIPTIONAL ACTIVATOR ADER"/>
    <property type="match status" value="1"/>
</dbReference>
<dbReference type="Proteomes" id="UP000431901">
    <property type="component" value="Unassembled WGS sequence"/>
</dbReference>
<feature type="domain" description="PucR C-terminal helix-turn-helix" evidence="2">
    <location>
        <begin position="335"/>
        <end position="393"/>
    </location>
</feature>
<evidence type="ECO:0000259" key="2">
    <source>
        <dbReference type="Pfam" id="PF13556"/>
    </source>
</evidence>
<dbReference type="Pfam" id="PF13556">
    <property type="entry name" value="HTH_30"/>
    <property type="match status" value="1"/>
</dbReference>
<name>A0A6I4W4Y0_9ACTN</name>
<evidence type="ECO:0000313" key="4">
    <source>
        <dbReference type="EMBL" id="MXQ65759.1"/>
    </source>
</evidence>
<evidence type="ECO:0000259" key="3">
    <source>
        <dbReference type="Pfam" id="PF25906"/>
    </source>
</evidence>
<evidence type="ECO:0000256" key="1">
    <source>
        <dbReference type="SAM" id="MobiDB-lite"/>
    </source>
</evidence>
<sequence>MSDRSSVPRADAHGPTAVPRFDTRPFEAIRPGLLDRIRPYVALIAEELAADPQADAVSAEARAWAAESLRLFETLTRDPGRAWPRVAATYREIGHGVALRGLDLGDLHTALHRGARAVWRALVPVAESLDLDGAALGAIAEAQFAYLDAVLAEAAAGHAAARTGAHELLHRRRVRLVGRLLDGADPRTLPEAARAADWRVPAAAAAVLLHPRAAEPRPLLLPPDVLVDPALPEPRLIVPDPDGGARARQLRALLKEWIVVQGPALPVPRLPESLTWARRALDLVRRGKIAADGVVRCMDHVPLLVVFAAEDLLDHAADLRLAPLAGLPPAQADRLARTLLVLLECNFNATEAGVRLCVHPQTIRFRLRRLEELLGTDLHDPRGCLELEMILRARYGEPAGSDSAKLVRPRTGNTRTPPARNALRTQHPFGAGHATTLSAGIS</sequence>
<comment type="caution">
    <text evidence="4">The sequence shown here is derived from an EMBL/GenBank/DDBJ whole genome shotgun (WGS) entry which is preliminary data.</text>
</comment>
<dbReference type="EMBL" id="WUTW01000003">
    <property type="protein sequence ID" value="MXQ65759.1"/>
    <property type="molecule type" value="Genomic_DNA"/>
</dbReference>
<dbReference type="InterPro" id="IPR042070">
    <property type="entry name" value="PucR_C-HTH_sf"/>
</dbReference>
<dbReference type="InterPro" id="IPR051448">
    <property type="entry name" value="CdaR-like_regulators"/>
</dbReference>
<evidence type="ECO:0000313" key="5">
    <source>
        <dbReference type="Proteomes" id="UP000431901"/>
    </source>
</evidence>
<reference evidence="4 5" key="1">
    <citation type="submission" date="2019-12" db="EMBL/GenBank/DDBJ databases">
        <title>Nocardia macrotermitis sp. nov. and Nocardia aurantia sp. nov., isolated from the gut of the fungus growing-termite Macrotermes natalensis.</title>
        <authorList>
            <person name="Christine B."/>
            <person name="Rene B."/>
        </authorList>
    </citation>
    <scope>NUCLEOTIDE SEQUENCE [LARGE SCALE GENOMIC DNA]</scope>
    <source>
        <strain evidence="4 5">DSM 102126</strain>
    </source>
</reference>
<dbReference type="AlphaFoldDB" id="A0A6I4W4Y0"/>
<protein>
    <submittedName>
        <fullName evidence="4">PucR family transcriptional regulator</fullName>
    </submittedName>
</protein>